<feature type="domain" description="Peptidase S49" evidence="6">
    <location>
        <begin position="180"/>
        <end position="305"/>
    </location>
</feature>
<protein>
    <recommendedName>
        <fullName evidence="6">Peptidase S49 domain-containing protein</fullName>
    </recommendedName>
</protein>
<dbReference type="Gene3D" id="3.90.226.10">
    <property type="entry name" value="2-enoyl-CoA Hydratase, Chain A, domain 1"/>
    <property type="match status" value="2"/>
</dbReference>
<evidence type="ECO:0000256" key="5">
    <source>
        <dbReference type="SAM" id="MobiDB-lite"/>
    </source>
</evidence>
<dbReference type="CDD" id="cd07018">
    <property type="entry name" value="S49_SppA_67K_type"/>
    <property type="match status" value="1"/>
</dbReference>
<dbReference type="OrthoDB" id="45421at2759"/>
<comment type="similarity">
    <text evidence="1">Belongs to the peptidase S49 family.</text>
</comment>
<evidence type="ECO:0000256" key="3">
    <source>
        <dbReference type="ARBA" id="ARBA00022801"/>
    </source>
</evidence>
<reference evidence="7 8" key="1">
    <citation type="journal article" date="2023" name="Commun. Biol.">
        <title>Reorganization of the ancestral sex-determining regions during the evolution of trioecy in Pleodorina starrii.</title>
        <authorList>
            <person name="Takahashi K."/>
            <person name="Suzuki S."/>
            <person name="Kawai-Toyooka H."/>
            <person name="Yamamoto K."/>
            <person name="Hamaji T."/>
            <person name="Ootsuki R."/>
            <person name="Yamaguchi H."/>
            <person name="Kawachi M."/>
            <person name="Higashiyama T."/>
            <person name="Nozaki H."/>
        </authorList>
    </citation>
    <scope>NUCLEOTIDE SEQUENCE [LARGE SCALE GENOMIC DNA]</scope>
    <source>
        <strain evidence="7 8">NIES-4479</strain>
    </source>
</reference>
<keyword evidence="2" id="KW-0645">Protease</keyword>
<evidence type="ECO:0000256" key="1">
    <source>
        <dbReference type="ARBA" id="ARBA00008683"/>
    </source>
</evidence>
<evidence type="ECO:0000256" key="2">
    <source>
        <dbReference type="ARBA" id="ARBA00022670"/>
    </source>
</evidence>
<evidence type="ECO:0000313" key="7">
    <source>
        <dbReference type="EMBL" id="GLC55213.1"/>
    </source>
</evidence>
<keyword evidence="8" id="KW-1185">Reference proteome</keyword>
<organism evidence="7 8">
    <name type="scientific">Pleodorina starrii</name>
    <dbReference type="NCBI Taxonomy" id="330485"/>
    <lineage>
        <taxon>Eukaryota</taxon>
        <taxon>Viridiplantae</taxon>
        <taxon>Chlorophyta</taxon>
        <taxon>core chlorophytes</taxon>
        <taxon>Chlorophyceae</taxon>
        <taxon>CS clade</taxon>
        <taxon>Chlamydomonadales</taxon>
        <taxon>Volvocaceae</taxon>
        <taxon>Pleodorina</taxon>
    </lineage>
</organism>
<evidence type="ECO:0000259" key="6">
    <source>
        <dbReference type="Pfam" id="PF01343"/>
    </source>
</evidence>
<dbReference type="GO" id="GO:0008236">
    <property type="term" value="F:serine-type peptidase activity"/>
    <property type="evidence" value="ECO:0007669"/>
    <property type="project" value="UniProtKB-KW"/>
</dbReference>
<dbReference type="CDD" id="cd07023">
    <property type="entry name" value="S49_Sppa_N_C"/>
    <property type="match status" value="1"/>
</dbReference>
<dbReference type="SUPFAM" id="SSF52096">
    <property type="entry name" value="ClpP/crotonase"/>
    <property type="match status" value="2"/>
</dbReference>
<dbReference type="AlphaFoldDB" id="A0A9W6F3I7"/>
<dbReference type="PANTHER" id="PTHR33209:SF1">
    <property type="entry name" value="PEPTIDASE S49 DOMAIN-CONTAINING PROTEIN"/>
    <property type="match status" value="1"/>
</dbReference>
<keyword evidence="3" id="KW-0378">Hydrolase</keyword>
<feature type="region of interest" description="Disordered" evidence="5">
    <location>
        <begin position="137"/>
        <end position="156"/>
    </location>
</feature>
<name>A0A9W6F3I7_9CHLO</name>
<dbReference type="GO" id="GO:0006508">
    <property type="term" value="P:proteolysis"/>
    <property type="evidence" value="ECO:0007669"/>
    <property type="project" value="UniProtKB-KW"/>
</dbReference>
<dbReference type="Gene3D" id="6.20.330.10">
    <property type="match status" value="1"/>
</dbReference>
<dbReference type="InterPro" id="IPR002142">
    <property type="entry name" value="Peptidase_S49"/>
</dbReference>
<dbReference type="EMBL" id="BRXU01000012">
    <property type="protein sequence ID" value="GLC55213.1"/>
    <property type="molecule type" value="Genomic_DNA"/>
</dbReference>
<keyword evidence="4" id="KW-0720">Serine protease</keyword>
<gene>
    <name evidence="7" type="primary">PLEST001199</name>
    <name evidence="7" type="ORF">PLESTB_000960400</name>
</gene>
<dbReference type="InterPro" id="IPR047217">
    <property type="entry name" value="S49_SppA_67K_type_N"/>
</dbReference>
<evidence type="ECO:0000256" key="4">
    <source>
        <dbReference type="ARBA" id="ARBA00022825"/>
    </source>
</evidence>
<evidence type="ECO:0000313" key="8">
    <source>
        <dbReference type="Proteomes" id="UP001165080"/>
    </source>
</evidence>
<dbReference type="InterPro" id="IPR004635">
    <property type="entry name" value="Pept_S49_SppA"/>
</dbReference>
<dbReference type="PANTHER" id="PTHR33209">
    <property type="entry name" value="PROTEASE 4"/>
    <property type="match status" value="1"/>
</dbReference>
<dbReference type="NCBIfam" id="TIGR00706">
    <property type="entry name" value="SppA_dom"/>
    <property type="match status" value="1"/>
</dbReference>
<dbReference type="InterPro" id="IPR029045">
    <property type="entry name" value="ClpP/crotonase-like_dom_sf"/>
</dbReference>
<dbReference type="Pfam" id="PF01343">
    <property type="entry name" value="Peptidase_S49"/>
    <property type="match status" value="2"/>
</dbReference>
<feature type="compositionally biased region" description="Gly residues" evidence="5">
    <location>
        <begin position="139"/>
        <end position="156"/>
    </location>
</feature>
<proteinExistence type="inferred from homology"/>
<dbReference type="Proteomes" id="UP001165080">
    <property type="component" value="Unassembled WGS sequence"/>
</dbReference>
<accession>A0A9W6F3I7</accession>
<sequence>MSSSVGSSLFSSVRKGVAQGLAVLGAGALLSTAVLGTARYRALKADAQLPSEFVLELPLDRLRLVETVNPSPLALLMGDTNQVELRQVVSALRSAAKDERCRGLVAYLGARENLGGLASVQELRDAVLDFRRTAAAAAAGGGSGGGGSGDGGGGGGGRPLTTAAFAGSFGEAGSNGMVPYMLATACERVFMQPSGMLGLTGLESRGFFARGLLERLRAEPLVLAREEYKSAANFLRERGFTEAQRDNLGSLLGDMAEQMVAAMGAGRGVAAEAVRRAVDEAPLLPAAATDLGLLDGTKYKDEVQALFPLSDAALQQEKKRLGSKHRRRKEDTRMARVSVDRYIRLMDLQKAAAVSGGGPAGWLGGTAFEGLTTLLRGISSSISSSIGGGQQQKDAAAPSPKKRKVAVVTAAGPIVQGPVPPGPSQGQVIDAAKLSRQLAALLEDPDVGAVVVRVNSPGGSALASDTLHHEMMRLRAAGKKVVVSMGDVAASGGYYLAAAADRIVAQPGTLTGSIGVLYGKVNVAGTLEEAGVRSEAVKVGANADALSPFTGFSPRQEAQMETLIDHVYLDFLDKVSRSRGRPVEEIRQLAKGRVYTGAQAHAAGLVDELGGLEAAVAAAKRLAALPEDAEVVPYPPRRVPLLLQLLRSSGAMSRPGEGEGEGEGGAGGGGGLGRGFAAALLPLPLPQQQLAEGWGPLVAALGALLGVGHSGAAAAVAVAGGAGLGGGAAGAAEAEAAGQVGGTLALLLGTGPQLYCVEAARLAKI</sequence>
<comment type="caution">
    <text evidence="7">The sequence shown here is derived from an EMBL/GenBank/DDBJ whole genome shotgun (WGS) entry which is preliminary data.</text>
</comment>
<feature type="domain" description="Peptidase S49" evidence="6">
    <location>
        <begin position="474"/>
        <end position="624"/>
    </location>
</feature>
<dbReference type="InterPro" id="IPR047272">
    <property type="entry name" value="S49_SppA_C"/>
</dbReference>